<sequence length="187" mass="19971">MTQAKTALNGVDRAALDATLAAVRQNPHLAAVTFTLGADWQQGCHQRAVTGEVRQNGEAVADRTARYTLESDEPAALLGTDKAASPGEYVLQALAGCYAVTFAANATVRGIELSALALDLEVDFDLQGFLNLDDDVRPGAQEIRVTVRAESPNASREQLEELTDAVQQRSPIRDTLARPVQVTTVLA</sequence>
<protein>
    <submittedName>
        <fullName evidence="1">Putative OsmC-like protein</fullName>
    </submittedName>
</protein>
<dbReference type="Pfam" id="PF02566">
    <property type="entry name" value="OsmC"/>
    <property type="match status" value="1"/>
</dbReference>
<dbReference type="Proteomes" id="UP000315677">
    <property type="component" value="Unassembled WGS sequence"/>
</dbReference>
<organism evidence="1 2">
    <name type="scientific">Pseudonocardia kunmingensis</name>
    <dbReference type="NCBI Taxonomy" id="630975"/>
    <lineage>
        <taxon>Bacteria</taxon>
        <taxon>Bacillati</taxon>
        <taxon>Actinomycetota</taxon>
        <taxon>Actinomycetes</taxon>
        <taxon>Pseudonocardiales</taxon>
        <taxon>Pseudonocardiaceae</taxon>
        <taxon>Pseudonocardia</taxon>
    </lineage>
</organism>
<evidence type="ECO:0000313" key="1">
    <source>
        <dbReference type="EMBL" id="TQL91114.1"/>
    </source>
</evidence>
<dbReference type="InterPro" id="IPR036102">
    <property type="entry name" value="OsmC/Ohrsf"/>
</dbReference>
<name>A0A543C215_9PSEU</name>
<comment type="caution">
    <text evidence="1">The sequence shown here is derived from an EMBL/GenBank/DDBJ whole genome shotgun (WGS) entry which is preliminary data.</text>
</comment>
<keyword evidence="2" id="KW-1185">Reference proteome</keyword>
<proteinExistence type="predicted"/>
<dbReference type="InterPro" id="IPR052924">
    <property type="entry name" value="OsmC/Ohr_hydroprdx_reductase"/>
</dbReference>
<dbReference type="AlphaFoldDB" id="A0A543C215"/>
<evidence type="ECO:0000313" key="2">
    <source>
        <dbReference type="Proteomes" id="UP000315677"/>
    </source>
</evidence>
<reference evidence="1 2" key="1">
    <citation type="submission" date="2019-06" db="EMBL/GenBank/DDBJ databases">
        <title>Sequencing the genomes of 1000 actinobacteria strains.</title>
        <authorList>
            <person name="Klenk H.-P."/>
        </authorList>
    </citation>
    <scope>NUCLEOTIDE SEQUENCE [LARGE SCALE GENOMIC DNA]</scope>
    <source>
        <strain evidence="1 2">DSM 45301</strain>
    </source>
</reference>
<dbReference type="SUPFAM" id="SSF82784">
    <property type="entry name" value="OsmC-like"/>
    <property type="match status" value="1"/>
</dbReference>
<gene>
    <name evidence="1" type="ORF">FB558_8663</name>
</gene>
<dbReference type="InterPro" id="IPR003718">
    <property type="entry name" value="OsmC/Ohr_fam"/>
</dbReference>
<dbReference type="Gene3D" id="3.30.300.20">
    <property type="match status" value="1"/>
</dbReference>
<dbReference type="EMBL" id="VFPA01000010">
    <property type="protein sequence ID" value="TQL91114.1"/>
    <property type="molecule type" value="Genomic_DNA"/>
</dbReference>
<dbReference type="PANTHER" id="PTHR35368">
    <property type="entry name" value="HYDROPEROXIDE REDUCTASE"/>
    <property type="match status" value="1"/>
</dbReference>
<dbReference type="RefSeq" id="WP_142065495.1">
    <property type="nucleotide sequence ID" value="NZ_VFPA01000010.1"/>
</dbReference>
<dbReference type="InterPro" id="IPR015946">
    <property type="entry name" value="KH_dom-like_a/b"/>
</dbReference>
<accession>A0A543C215</accession>
<dbReference type="OrthoDB" id="9811389at2"/>
<dbReference type="PANTHER" id="PTHR35368:SF1">
    <property type="entry name" value="HYDROPEROXIDE REDUCTASE"/>
    <property type="match status" value="1"/>
</dbReference>